<comment type="caution">
    <text evidence="9">The sequence shown here is derived from an EMBL/GenBank/DDBJ whole genome shotgun (WGS) entry which is preliminary data.</text>
</comment>
<gene>
    <name evidence="9" type="ORF">LTR97_003678</name>
</gene>
<sequence>MGMSGHASGEAVVAVSIAMTVLAAASVISRLATRVGIVRNAGIDDAFITVALLFSIATTVTLLLQVKYGMGQHQDTLNEQDQLLQLRPFWASIWVYNLAISCTKFSILFQYLRIFPGRKFRATCYALIGVVFVYSCWTFFSAIFACTPVEYFWKPNRPGGGKCLDRFAVWFANAGVNIVTDIATGVLPLPVFNSLELPKRQKIALMSVFALGGFTCVVSILRLQSLYVISRATDVSWNNPLAAIWSSVEINTGILCSCLPTLKACVSRYLPRLFTTKLSRAGSRPSHARGASNHHKNGTRSKMSFQELGQGLDGRGQAVQRSVIQSNIDHADNYDMGSMGSMPKGYELDNGQIQVVTVLEQEEHQENDSRAETDSMKGLVRETFYQADRL</sequence>
<protein>
    <recommendedName>
        <fullName evidence="8">Rhodopsin domain-containing protein</fullName>
    </recommendedName>
</protein>
<reference evidence="9" key="1">
    <citation type="submission" date="2023-08" db="EMBL/GenBank/DDBJ databases">
        <title>Black Yeasts Isolated from many extreme environments.</title>
        <authorList>
            <person name="Coleine C."/>
            <person name="Stajich J.E."/>
            <person name="Selbmann L."/>
        </authorList>
    </citation>
    <scope>NUCLEOTIDE SEQUENCE</scope>
    <source>
        <strain evidence="9">CCFEE 5810</strain>
    </source>
</reference>
<evidence type="ECO:0000256" key="4">
    <source>
        <dbReference type="ARBA" id="ARBA00023136"/>
    </source>
</evidence>
<proteinExistence type="inferred from homology"/>
<feature type="transmembrane region" description="Helical" evidence="7">
    <location>
        <begin position="203"/>
        <end position="223"/>
    </location>
</feature>
<dbReference type="Pfam" id="PF20684">
    <property type="entry name" value="Fung_rhodopsin"/>
    <property type="match status" value="1"/>
</dbReference>
<dbReference type="EMBL" id="JAVRQU010000005">
    <property type="protein sequence ID" value="KAK5702732.1"/>
    <property type="molecule type" value="Genomic_DNA"/>
</dbReference>
<evidence type="ECO:0000256" key="6">
    <source>
        <dbReference type="SAM" id="MobiDB-lite"/>
    </source>
</evidence>
<keyword evidence="3 7" id="KW-1133">Transmembrane helix</keyword>
<feature type="transmembrane region" description="Helical" evidence="7">
    <location>
        <begin position="12"/>
        <end position="33"/>
    </location>
</feature>
<evidence type="ECO:0000256" key="3">
    <source>
        <dbReference type="ARBA" id="ARBA00022989"/>
    </source>
</evidence>
<comment type="similarity">
    <text evidence="5">Belongs to the SAT4 family.</text>
</comment>
<feature type="domain" description="Rhodopsin" evidence="8">
    <location>
        <begin position="30"/>
        <end position="267"/>
    </location>
</feature>
<evidence type="ECO:0000256" key="1">
    <source>
        <dbReference type="ARBA" id="ARBA00004141"/>
    </source>
</evidence>
<dbReference type="AlphaFoldDB" id="A0AAN7W800"/>
<keyword evidence="4 7" id="KW-0472">Membrane</keyword>
<dbReference type="Proteomes" id="UP001310594">
    <property type="component" value="Unassembled WGS sequence"/>
</dbReference>
<dbReference type="PANTHER" id="PTHR33048">
    <property type="entry name" value="PTH11-LIKE INTEGRAL MEMBRANE PROTEIN (AFU_ORTHOLOGUE AFUA_5G11245)"/>
    <property type="match status" value="1"/>
</dbReference>
<name>A0AAN7W800_9PEZI</name>
<feature type="transmembrane region" description="Helical" evidence="7">
    <location>
        <begin position="167"/>
        <end position="191"/>
    </location>
</feature>
<evidence type="ECO:0000256" key="7">
    <source>
        <dbReference type="SAM" id="Phobius"/>
    </source>
</evidence>
<comment type="subcellular location">
    <subcellularLocation>
        <location evidence="1">Membrane</location>
        <topology evidence="1">Multi-pass membrane protein</topology>
    </subcellularLocation>
</comment>
<evidence type="ECO:0000313" key="10">
    <source>
        <dbReference type="Proteomes" id="UP001310594"/>
    </source>
</evidence>
<dbReference type="PANTHER" id="PTHR33048:SF47">
    <property type="entry name" value="INTEGRAL MEMBRANE PROTEIN-RELATED"/>
    <property type="match status" value="1"/>
</dbReference>
<dbReference type="GO" id="GO:0016020">
    <property type="term" value="C:membrane"/>
    <property type="evidence" value="ECO:0007669"/>
    <property type="project" value="UniProtKB-SubCell"/>
</dbReference>
<evidence type="ECO:0000259" key="8">
    <source>
        <dbReference type="Pfam" id="PF20684"/>
    </source>
</evidence>
<dbReference type="InterPro" id="IPR052337">
    <property type="entry name" value="SAT4-like"/>
</dbReference>
<feature type="transmembrane region" description="Helical" evidence="7">
    <location>
        <begin position="45"/>
        <end position="68"/>
    </location>
</feature>
<evidence type="ECO:0000313" key="9">
    <source>
        <dbReference type="EMBL" id="KAK5702732.1"/>
    </source>
</evidence>
<accession>A0AAN7W800</accession>
<feature type="transmembrane region" description="Helical" evidence="7">
    <location>
        <begin position="88"/>
        <end position="112"/>
    </location>
</feature>
<keyword evidence="2 7" id="KW-0812">Transmembrane</keyword>
<dbReference type="InterPro" id="IPR049326">
    <property type="entry name" value="Rhodopsin_dom_fungi"/>
</dbReference>
<evidence type="ECO:0000256" key="5">
    <source>
        <dbReference type="ARBA" id="ARBA00038359"/>
    </source>
</evidence>
<feature type="region of interest" description="Disordered" evidence="6">
    <location>
        <begin position="281"/>
        <end position="300"/>
    </location>
</feature>
<feature type="transmembrane region" description="Helical" evidence="7">
    <location>
        <begin position="124"/>
        <end position="147"/>
    </location>
</feature>
<organism evidence="9 10">
    <name type="scientific">Elasticomyces elasticus</name>
    <dbReference type="NCBI Taxonomy" id="574655"/>
    <lineage>
        <taxon>Eukaryota</taxon>
        <taxon>Fungi</taxon>
        <taxon>Dikarya</taxon>
        <taxon>Ascomycota</taxon>
        <taxon>Pezizomycotina</taxon>
        <taxon>Dothideomycetes</taxon>
        <taxon>Dothideomycetidae</taxon>
        <taxon>Mycosphaerellales</taxon>
        <taxon>Teratosphaeriaceae</taxon>
        <taxon>Elasticomyces</taxon>
    </lineage>
</organism>
<evidence type="ECO:0000256" key="2">
    <source>
        <dbReference type="ARBA" id="ARBA00022692"/>
    </source>
</evidence>